<evidence type="ECO:0000313" key="2">
    <source>
        <dbReference type="Proteomes" id="UP000238392"/>
    </source>
</evidence>
<evidence type="ECO:0008006" key="3">
    <source>
        <dbReference type="Google" id="ProtNLM"/>
    </source>
</evidence>
<proteinExistence type="predicted"/>
<name>A0A2T0WU00_9RHOB</name>
<keyword evidence="2" id="KW-1185">Reference proteome</keyword>
<protein>
    <recommendedName>
        <fullName evidence="3">Acetyltransferase (GNAT) family protein</fullName>
    </recommendedName>
</protein>
<dbReference type="SUPFAM" id="SSF55729">
    <property type="entry name" value="Acyl-CoA N-acyltransferases (Nat)"/>
    <property type="match status" value="1"/>
</dbReference>
<dbReference type="InterPro" id="IPR016181">
    <property type="entry name" value="Acyl_CoA_acyltransferase"/>
</dbReference>
<comment type="caution">
    <text evidence="1">The sequence shown here is derived from an EMBL/GenBank/DDBJ whole genome shotgun (WGS) entry which is preliminary data.</text>
</comment>
<evidence type="ECO:0000313" key="1">
    <source>
        <dbReference type="EMBL" id="PRY90171.1"/>
    </source>
</evidence>
<reference evidence="1 2" key="1">
    <citation type="submission" date="2018-03" db="EMBL/GenBank/DDBJ databases">
        <title>Genomic Encyclopedia of Archaeal and Bacterial Type Strains, Phase II (KMG-II): from individual species to whole genera.</title>
        <authorList>
            <person name="Goeker M."/>
        </authorList>
    </citation>
    <scope>NUCLEOTIDE SEQUENCE [LARGE SCALE GENOMIC DNA]</scope>
    <source>
        <strain evidence="1 2">DSM 100212</strain>
    </source>
</reference>
<dbReference type="EMBL" id="PVTQ01000005">
    <property type="protein sequence ID" value="PRY90171.1"/>
    <property type="molecule type" value="Genomic_DNA"/>
</dbReference>
<organism evidence="1 2">
    <name type="scientific">Donghicola tyrosinivorans</name>
    <dbReference type="NCBI Taxonomy" id="1652492"/>
    <lineage>
        <taxon>Bacteria</taxon>
        <taxon>Pseudomonadati</taxon>
        <taxon>Pseudomonadota</taxon>
        <taxon>Alphaproteobacteria</taxon>
        <taxon>Rhodobacterales</taxon>
        <taxon>Roseobacteraceae</taxon>
        <taxon>Donghicola</taxon>
    </lineage>
</organism>
<sequence>MRWLAVRMAAAGLGGVALWVLESNKGARGFYEALGGAPVAERLEDRGGAEVRAVAYGWRDLSTLI</sequence>
<accession>A0A2T0WU00</accession>
<gene>
    <name evidence="1" type="ORF">CLV74_105151</name>
</gene>
<dbReference type="Gene3D" id="3.40.630.30">
    <property type="match status" value="1"/>
</dbReference>
<dbReference type="Proteomes" id="UP000238392">
    <property type="component" value="Unassembled WGS sequence"/>
</dbReference>
<dbReference type="AlphaFoldDB" id="A0A2T0WU00"/>